<evidence type="ECO:0000313" key="15">
    <source>
        <dbReference type="EMBL" id="HIT86067.1"/>
    </source>
</evidence>
<dbReference type="GO" id="GO:0046654">
    <property type="term" value="P:tetrahydrofolate biosynthetic process"/>
    <property type="evidence" value="ECO:0007669"/>
    <property type="project" value="TreeGrafter"/>
</dbReference>
<dbReference type="PANTHER" id="PTHR20941:SF1">
    <property type="entry name" value="FOLIC ACID SYNTHESIS PROTEIN FOL1"/>
    <property type="match status" value="1"/>
</dbReference>
<evidence type="ECO:0000256" key="11">
    <source>
        <dbReference type="ARBA" id="ARBA00030193"/>
    </source>
</evidence>
<feature type="domain" description="Pterin-binding" evidence="14">
    <location>
        <begin position="33"/>
        <end position="278"/>
    </location>
</feature>
<evidence type="ECO:0000256" key="7">
    <source>
        <dbReference type="ARBA" id="ARBA00022679"/>
    </source>
</evidence>
<comment type="function">
    <text evidence="12 13">Catalyzes the condensation of para-aminobenzoate (pABA) with 6-hydroxymethyl-7,8-dihydropterin diphosphate (DHPt-PP) to form 7,8-dihydropteroate (H2Pte), the immediate precursor of folate derivatives.</text>
</comment>
<keyword evidence="7 13" id="KW-0808">Transferase</keyword>
<evidence type="ECO:0000256" key="6">
    <source>
        <dbReference type="ARBA" id="ARBA00016919"/>
    </source>
</evidence>
<keyword evidence="8 13" id="KW-0479">Metal-binding</keyword>
<evidence type="ECO:0000256" key="3">
    <source>
        <dbReference type="ARBA" id="ARBA00004763"/>
    </source>
</evidence>
<evidence type="ECO:0000256" key="8">
    <source>
        <dbReference type="ARBA" id="ARBA00022723"/>
    </source>
</evidence>
<gene>
    <name evidence="15" type="primary">folP</name>
    <name evidence="15" type="ORF">IAA60_09240</name>
</gene>
<evidence type="ECO:0000256" key="12">
    <source>
        <dbReference type="ARBA" id="ARBA00053449"/>
    </source>
</evidence>
<comment type="caution">
    <text evidence="15">The sequence shown here is derived from an EMBL/GenBank/DDBJ whole genome shotgun (WGS) entry which is preliminary data.</text>
</comment>
<protein>
    <recommendedName>
        <fullName evidence="6 13">Dihydropteroate synthase</fullName>
        <shortName evidence="13">DHPS</shortName>
        <ecNumber evidence="5 13">2.5.1.15</ecNumber>
    </recommendedName>
    <alternativeName>
        <fullName evidence="11 13">Dihydropteroate pyrophosphorylase</fullName>
    </alternativeName>
</protein>
<comment type="similarity">
    <text evidence="4 13">Belongs to the DHPS family.</text>
</comment>
<dbReference type="InterPro" id="IPR011005">
    <property type="entry name" value="Dihydropteroate_synth-like_sf"/>
</dbReference>
<dbReference type="InterPro" id="IPR045031">
    <property type="entry name" value="DHP_synth-like"/>
</dbReference>
<dbReference type="SUPFAM" id="SSF51717">
    <property type="entry name" value="Dihydropteroate synthetase-like"/>
    <property type="match status" value="1"/>
</dbReference>
<dbReference type="EC" id="2.5.1.15" evidence="5 13"/>
<dbReference type="CDD" id="cd00739">
    <property type="entry name" value="DHPS"/>
    <property type="match status" value="1"/>
</dbReference>
<evidence type="ECO:0000256" key="5">
    <source>
        <dbReference type="ARBA" id="ARBA00012458"/>
    </source>
</evidence>
<dbReference type="EMBL" id="DVLU01000099">
    <property type="protein sequence ID" value="HIT86067.1"/>
    <property type="molecule type" value="Genomic_DNA"/>
</dbReference>
<evidence type="ECO:0000256" key="1">
    <source>
        <dbReference type="ARBA" id="ARBA00000012"/>
    </source>
</evidence>
<dbReference type="PROSITE" id="PS00792">
    <property type="entry name" value="DHPS_1"/>
    <property type="match status" value="1"/>
</dbReference>
<dbReference type="PROSITE" id="PS50972">
    <property type="entry name" value="PTERIN_BINDING"/>
    <property type="match status" value="1"/>
</dbReference>
<evidence type="ECO:0000256" key="13">
    <source>
        <dbReference type="RuleBase" id="RU361205"/>
    </source>
</evidence>
<evidence type="ECO:0000256" key="4">
    <source>
        <dbReference type="ARBA" id="ARBA00009503"/>
    </source>
</evidence>
<dbReference type="GO" id="GO:0046872">
    <property type="term" value="F:metal ion binding"/>
    <property type="evidence" value="ECO:0007669"/>
    <property type="project" value="UniProtKB-KW"/>
</dbReference>
<sequence length="286" mass="30847">MIVIKNIKDIKGTTGTGTTGTIIGNKTFPHGRTHIMGILNVTPDSFSDGGRFNAPERAVRHAEKLVLEGADIIDIGGESTRPGYSPVPEAEEIERTADVIRAVKERFDIPVSIDTQKSAVAEAALDAGADMINDIWGFKKDASMARLCAERNAACCLMHNRESDVYNDLISDIVSELAKSAELARAAGIAENKIVLDPGIGFAKTQEQNLKVLNNLSAFDIGYPLLLGASRKSVIGNALSLPVYERLEGTLVTTVLAVLGGYMFVRVHDVRENKRAVKMAEEILNA</sequence>
<comment type="pathway">
    <text evidence="3 13">Cofactor biosynthesis; tetrahydrofolate biosynthesis; 7,8-dihydrofolate from 2-amino-4-hydroxy-6-hydroxymethyl-7,8-dihydropteridine diphosphate and 4-aminobenzoate: step 1/2.</text>
</comment>
<dbReference type="GO" id="GO:0004156">
    <property type="term" value="F:dihydropteroate synthase activity"/>
    <property type="evidence" value="ECO:0007669"/>
    <property type="project" value="UniProtKB-EC"/>
</dbReference>
<dbReference type="Pfam" id="PF00809">
    <property type="entry name" value="Pterin_bind"/>
    <property type="match status" value="1"/>
</dbReference>
<dbReference type="InterPro" id="IPR000489">
    <property type="entry name" value="Pterin-binding_dom"/>
</dbReference>
<reference evidence="15" key="2">
    <citation type="journal article" date="2021" name="PeerJ">
        <title>Extensive microbial diversity within the chicken gut microbiome revealed by metagenomics and culture.</title>
        <authorList>
            <person name="Gilroy R."/>
            <person name="Ravi A."/>
            <person name="Getino M."/>
            <person name="Pursley I."/>
            <person name="Horton D.L."/>
            <person name="Alikhan N.F."/>
            <person name="Baker D."/>
            <person name="Gharbi K."/>
            <person name="Hall N."/>
            <person name="Watson M."/>
            <person name="Adriaenssens E.M."/>
            <person name="Foster-Nyarko E."/>
            <person name="Jarju S."/>
            <person name="Secka A."/>
            <person name="Antonio M."/>
            <person name="Oren A."/>
            <person name="Chaudhuri R.R."/>
            <person name="La Ragione R."/>
            <person name="Hildebrand F."/>
            <person name="Pallen M.J."/>
        </authorList>
    </citation>
    <scope>NUCLEOTIDE SEQUENCE</scope>
    <source>
        <strain evidence="15">CHK181-108</strain>
    </source>
</reference>
<keyword evidence="10 13" id="KW-0289">Folate biosynthesis</keyword>
<evidence type="ECO:0000256" key="2">
    <source>
        <dbReference type="ARBA" id="ARBA00001946"/>
    </source>
</evidence>
<evidence type="ECO:0000259" key="14">
    <source>
        <dbReference type="PROSITE" id="PS50972"/>
    </source>
</evidence>
<dbReference type="PROSITE" id="PS00793">
    <property type="entry name" value="DHPS_2"/>
    <property type="match status" value="1"/>
</dbReference>
<dbReference type="GO" id="GO:0005829">
    <property type="term" value="C:cytosol"/>
    <property type="evidence" value="ECO:0007669"/>
    <property type="project" value="TreeGrafter"/>
</dbReference>
<evidence type="ECO:0000313" key="16">
    <source>
        <dbReference type="Proteomes" id="UP000824165"/>
    </source>
</evidence>
<dbReference type="InterPro" id="IPR006390">
    <property type="entry name" value="DHP_synth_dom"/>
</dbReference>
<dbReference type="Proteomes" id="UP000824165">
    <property type="component" value="Unassembled WGS sequence"/>
</dbReference>
<dbReference type="GO" id="GO:0046656">
    <property type="term" value="P:folic acid biosynthetic process"/>
    <property type="evidence" value="ECO:0007669"/>
    <property type="project" value="UniProtKB-KW"/>
</dbReference>
<dbReference type="AlphaFoldDB" id="A0A9D1H5G5"/>
<reference evidence="15" key="1">
    <citation type="submission" date="2020-10" db="EMBL/GenBank/DDBJ databases">
        <authorList>
            <person name="Gilroy R."/>
        </authorList>
    </citation>
    <scope>NUCLEOTIDE SEQUENCE</scope>
    <source>
        <strain evidence="15">CHK181-108</strain>
    </source>
</reference>
<proteinExistence type="inferred from homology"/>
<keyword evidence="9 13" id="KW-0460">Magnesium</keyword>
<name>A0A9D1H5G5_9FIRM</name>
<dbReference type="FunFam" id="3.20.20.20:FF:000006">
    <property type="entry name" value="Dihydropteroate synthase"/>
    <property type="match status" value="1"/>
</dbReference>
<evidence type="ECO:0000256" key="10">
    <source>
        <dbReference type="ARBA" id="ARBA00022909"/>
    </source>
</evidence>
<dbReference type="Gene3D" id="3.20.20.20">
    <property type="entry name" value="Dihydropteroate synthase-like"/>
    <property type="match status" value="1"/>
</dbReference>
<dbReference type="PANTHER" id="PTHR20941">
    <property type="entry name" value="FOLATE SYNTHESIS PROTEINS"/>
    <property type="match status" value="1"/>
</dbReference>
<evidence type="ECO:0000256" key="9">
    <source>
        <dbReference type="ARBA" id="ARBA00022842"/>
    </source>
</evidence>
<accession>A0A9D1H5G5</accession>
<dbReference type="NCBIfam" id="TIGR01496">
    <property type="entry name" value="DHPS"/>
    <property type="match status" value="1"/>
</dbReference>
<organism evidence="15 16">
    <name type="scientific">Candidatus Ornithomonoglobus intestinigallinarum</name>
    <dbReference type="NCBI Taxonomy" id="2840894"/>
    <lineage>
        <taxon>Bacteria</taxon>
        <taxon>Bacillati</taxon>
        <taxon>Bacillota</taxon>
        <taxon>Clostridia</taxon>
        <taxon>Candidatus Ornithomonoglobus</taxon>
    </lineage>
</organism>
<comment type="catalytic activity">
    <reaction evidence="1">
        <text>(7,8-dihydropterin-6-yl)methyl diphosphate + 4-aminobenzoate = 7,8-dihydropteroate + diphosphate</text>
        <dbReference type="Rhea" id="RHEA:19949"/>
        <dbReference type="ChEBI" id="CHEBI:17836"/>
        <dbReference type="ChEBI" id="CHEBI:17839"/>
        <dbReference type="ChEBI" id="CHEBI:33019"/>
        <dbReference type="ChEBI" id="CHEBI:72950"/>
        <dbReference type="EC" id="2.5.1.15"/>
    </reaction>
</comment>
<comment type="cofactor">
    <cofactor evidence="2 13">
        <name>Mg(2+)</name>
        <dbReference type="ChEBI" id="CHEBI:18420"/>
    </cofactor>
</comment>